<gene>
    <name evidence="1" type="ORF">B0A72_21980</name>
    <name evidence="2" type="ORF">SAMN05444387_4023</name>
</gene>
<dbReference type="RefSeq" id="WP_073397598.1">
    <property type="nucleotide sequence ID" value="NZ_FRBX01000006.1"/>
</dbReference>
<dbReference type="Proteomes" id="UP000198431">
    <property type="component" value="Unassembled WGS sequence"/>
</dbReference>
<accession>A0AB36NVD4</accession>
<proteinExistence type="predicted"/>
<evidence type="ECO:0000313" key="1">
    <source>
        <dbReference type="EMBL" id="OXA99517.1"/>
    </source>
</evidence>
<dbReference type="Proteomes" id="UP000184216">
    <property type="component" value="Unassembled WGS sequence"/>
</dbReference>
<sequence>MAIYTSDSSSDSNYFKLYLINKDGQKKGIYISEEDYKKVKENEVITITYFEIVNIIIKAVCNNEQLEYARFFTRRNWKLW</sequence>
<evidence type="ECO:0000313" key="2">
    <source>
        <dbReference type="EMBL" id="SHN08549.1"/>
    </source>
</evidence>
<dbReference type="EMBL" id="MUHB01000027">
    <property type="protein sequence ID" value="OXA99517.1"/>
    <property type="molecule type" value="Genomic_DNA"/>
</dbReference>
<dbReference type="EMBL" id="FRBX01000006">
    <property type="protein sequence ID" value="SHN08549.1"/>
    <property type="molecule type" value="Genomic_DNA"/>
</dbReference>
<reference evidence="2 3" key="2">
    <citation type="submission" date="2016-11" db="EMBL/GenBank/DDBJ databases">
        <authorList>
            <person name="Varghese N."/>
            <person name="Submissions S."/>
        </authorList>
    </citation>
    <scope>NUCLEOTIDE SEQUENCE [LARGE SCALE GENOMIC DNA]</scope>
    <source>
        <strain evidence="2 3">DSM 6368</strain>
    </source>
</reference>
<comment type="caution">
    <text evidence="1">The sequence shown here is derived from an EMBL/GenBank/DDBJ whole genome shotgun (WGS) entry which is preliminary data.</text>
</comment>
<name>A0AB36NVD4_9FLAO</name>
<evidence type="ECO:0000313" key="4">
    <source>
        <dbReference type="Proteomes" id="UP000198431"/>
    </source>
</evidence>
<keyword evidence="3" id="KW-1185">Reference proteome</keyword>
<protein>
    <submittedName>
        <fullName evidence="1">Uncharacterized protein</fullName>
    </submittedName>
</protein>
<evidence type="ECO:0000313" key="3">
    <source>
        <dbReference type="Proteomes" id="UP000184216"/>
    </source>
</evidence>
<reference evidence="1 4" key="1">
    <citation type="submission" date="2016-11" db="EMBL/GenBank/DDBJ databases">
        <title>Whole genomes of Flavobacteriaceae.</title>
        <authorList>
            <person name="Stine C."/>
            <person name="Li C."/>
            <person name="Tadesse D."/>
        </authorList>
    </citation>
    <scope>NUCLEOTIDE SEQUENCE [LARGE SCALE GENOMIC DNA]</scope>
    <source>
        <strain evidence="1 4">ATCC 19366</strain>
    </source>
</reference>
<dbReference type="AlphaFoldDB" id="A0AB36NVD4"/>
<organism evidence="1 4">
    <name type="scientific">Flavobacterium pectinovorum</name>
    <dbReference type="NCBI Taxonomy" id="29533"/>
    <lineage>
        <taxon>Bacteria</taxon>
        <taxon>Pseudomonadati</taxon>
        <taxon>Bacteroidota</taxon>
        <taxon>Flavobacteriia</taxon>
        <taxon>Flavobacteriales</taxon>
        <taxon>Flavobacteriaceae</taxon>
        <taxon>Flavobacterium</taxon>
    </lineage>
</organism>